<dbReference type="EC" id="3.1.3.16" evidence="2"/>
<dbReference type="Gene3D" id="3.60.40.10">
    <property type="entry name" value="PPM-type phosphatase domain"/>
    <property type="match status" value="1"/>
</dbReference>
<evidence type="ECO:0000256" key="6">
    <source>
        <dbReference type="ARBA" id="ARBA00023211"/>
    </source>
</evidence>
<dbReference type="NCBIfam" id="NF033484">
    <property type="entry name" value="Stp1_PP2C_phos"/>
    <property type="match status" value="1"/>
</dbReference>
<evidence type="ECO:0000256" key="4">
    <source>
        <dbReference type="ARBA" id="ARBA00022801"/>
    </source>
</evidence>
<dbReference type="SMART" id="SM00331">
    <property type="entry name" value="PP2C_SIG"/>
    <property type="match status" value="1"/>
</dbReference>
<keyword evidence="5" id="KW-0904">Protein phosphatase</keyword>
<organism evidence="10 11">
    <name type="scientific">Lederbergia citrisecunda</name>
    <dbReference type="NCBI Taxonomy" id="2833583"/>
    <lineage>
        <taxon>Bacteria</taxon>
        <taxon>Bacillati</taxon>
        <taxon>Bacillota</taxon>
        <taxon>Bacilli</taxon>
        <taxon>Bacillales</taxon>
        <taxon>Bacillaceae</taxon>
        <taxon>Lederbergia</taxon>
    </lineage>
</organism>
<dbReference type="InterPro" id="IPR036457">
    <property type="entry name" value="PPM-type-like_dom_sf"/>
</dbReference>
<comment type="catalytic activity">
    <reaction evidence="7">
        <text>O-phospho-L-seryl-[protein] + H2O = L-seryl-[protein] + phosphate</text>
        <dbReference type="Rhea" id="RHEA:20629"/>
        <dbReference type="Rhea" id="RHEA-COMP:9863"/>
        <dbReference type="Rhea" id="RHEA-COMP:11604"/>
        <dbReference type="ChEBI" id="CHEBI:15377"/>
        <dbReference type="ChEBI" id="CHEBI:29999"/>
        <dbReference type="ChEBI" id="CHEBI:43474"/>
        <dbReference type="ChEBI" id="CHEBI:83421"/>
        <dbReference type="EC" id="3.1.3.16"/>
    </reaction>
</comment>
<feature type="domain" description="PPM-type phosphatase" evidence="9">
    <location>
        <begin position="2"/>
        <end position="242"/>
    </location>
</feature>
<evidence type="ECO:0000256" key="8">
    <source>
        <dbReference type="ARBA" id="ARBA00048336"/>
    </source>
</evidence>
<keyword evidence="11" id="KW-1185">Reference proteome</keyword>
<gene>
    <name evidence="10" type="ORF">KHA93_04480</name>
</gene>
<evidence type="ECO:0000256" key="5">
    <source>
        <dbReference type="ARBA" id="ARBA00022912"/>
    </source>
</evidence>
<dbReference type="InterPro" id="IPR015655">
    <property type="entry name" value="PP2C"/>
</dbReference>
<comment type="cofactor">
    <cofactor evidence="1">
        <name>Mn(2+)</name>
        <dbReference type="ChEBI" id="CHEBI:29035"/>
    </cofactor>
</comment>
<accession>A0A942TK12</accession>
<dbReference type="PROSITE" id="PS51746">
    <property type="entry name" value="PPM_2"/>
    <property type="match status" value="1"/>
</dbReference>
<evidence type="ECO:0000256" key="7">
    <source>
        <dbReference type="ARBA" id="ARBA00047761"/>
    </source>
</evidence>
<dbReference type="PANTHER" id="PTHR47992">
    <property type="entry name" value="PROTEIN PHOSPHATASE"/>
    <property type="match status" value="1"/>
</dbReference>
<evidence type="ECO:0000313" key="10">
    <source>
        <dbReference type="EMBL" id="MBS4198908.1"/>
    </source>
</evidence>
<dbReference type="GO" id="GO:0004722">
    <property type="term" value="F:protein serine/threonine phosphatase activity"/>
    <property type="evidence" value="ECO:0007669"/>
    <property type="project" value="UniProtKB-EC"/>
</dbReference>
<keyword evidence="6" id="KW-0464">Manganese</keyword>
<comment type="catalytic activity">
    <reaction evidence="8">
        <text>O-phospho-L-threonyl-[protein] + H2O = L-threonyl-[protein] + phosphate</text>
        <dbReference type="Rhea" id="RHEA:47004"/>
        <dbReference type="Rhea" id="RHEA-COMP:11060"/>
        <dbReference type="Rhea" id="RHEA-COMP:11605"/>
        <dbReference type="ChEBI" id="CHEBI:15377"/>
        <dbReference type="ChEBI" id="CHEBI:30013"/>
        <dbReference type="ChEBI" id="CHEBI:43474"/>
        <dbReference type="ChEBI" id="CHEBI:61977"/>
        <dbReference type="EC" id="3.1.3.16"/>
    </reaction>
</comment>
<dbReference type="Pfam" id="PF13672">
    <property type="entry name" value="PP2C_2"/>
    <property type="match status" value="1"/>
</dbReference>
<evidence type="ECO:0000259" key="9">
    <source>
        <dbReference type="PROSITE" id="PS51746"/>
    </source>
</evidence>
<name>A0A942TK12_9BACI</name>
<dbReference type="AlphaFoldDB" id="A0A942TK12"/>
<dbReference type="SMART" id="SM00332">
    <property type="entry name" value="PP2Cc"/>
    <property type="match status" value="1"/>
</dbReference>
<dbReference type="RefSeq" id="WP_213109628.1">
    <property type="nucleotide sequence ID" value="NZ_JAGYPJ010000001.1"/>
</dbReference>
<dbReference type="FunFam" id="3.60.40.10:FF:000002">
    <property type="entry name" value="Serine/threonine phosphatase stp"/>
    <property type="match status" value="1"/>
</dbReference>
<dbReference type="SUPFAM" id="SSF81606">
    <property type="entry name" value="PP2C-like"/>
    <property type="match status" value="1"/>
</dbReference>
<comment type="caution">
    <text evidence="10">The sequence shown here is derived from an EMBL/GenBank/DDBJ whole genome shotgun (WGS) entry which is preliminary data.</text>
</comment>
<evidence type="ECO:0000256" key="1">
    <source>
        <dbReference type="ARBA" id="ARBA00001936"/>
    </source>
</evidence>
<evidence type="ECO:0000256" key="3">
    <source>
        <dbReference type="ARBA" id="ARBA00022723"/>
    </source>
</evidence>
<dbReference type="CDD" id="cd00143">
    <property type="entry name" value="PP2Cc"/>
    <property type="match status" value="1"/>
</dbReference>
<dbReference type="InterPro" id="IPR001932">
    <property type="entry name" value="PPM-type_phosphatase-like_dom"/>
</dbReference>
<reference evidence="10 11" key="1">
    <citation type="submission" date="2021-05" db="EMBL/GenBank/DDBJ databases">
        <title>Novel Bacillus species.</title>
        <authorList>
            <person name="Liu G."/>
        </authorList>
    </citation>
    <scope>NUCLEOTIDE SEQUENCE [LARGE SCALE GENOMIC DNA]</scope>
    <source>
        <strain evidence="10 11">FJAT-49732</strain>
    </source>
</reference>
<sequence length="249" mass="27248">MKALFKTDKGKVRPHNEDNGGIFYNKKGNCLAIVADGMGGHQAGEVASRIAVMKLQELWADVDDEFTPESAGKWFLDNVTLVNKEIFDHSQQHQEYNGMGTTLVATICTDTFATIVNIGDSRCYLLNDSGFNQLTEDHSLVNELIKAGQISPEDAELHPRKNVLLNAMGTESNIDMDISTITFEEDNKLLLCSDGLSNKVSNSEMEKILMDDTNLNEKADALIQLANHYGGEDNISLAIVCACPESGCA</sequence>
<dbReference type="EMBL" id="JAGYPJ010000001">
    <property type="protein sequence ID" value="MBS4198908.1"/>
    <property type="molecule type" value="Genomic_DNA"/>
</dbReference>
<keyword evidence="3" id="KW-0479">Metal-binding</keyword>
<proteinExistence type="predicted"/>
<evidence type="ECO:0000313" key="11">
    <source>
        <dbReference type="Proteomes" id="UP000682713"/>
    </source>
</evidence>
<protein>
    <recommendedName>
        <fullName evidence="2">protein-serine/threonine phosphatase</fullName>
        <ecNumber evidence="2">3.1.3.16</ecNumber>
    </recommendedName>
</protein>
<keyword evidence="4" id="KW-0378">Hydrolase</keyword>
<evidence type="ECO:0000256" key="2">
    <source>
        <dbReference type="ARBA" id="ARBA00013081"/>
    </source>
</evidence>
<dbReference type="Proteomes" id="UP000682713">
    <property type="component" value="Unassembled WGS sequence"/>
</dbReference>
<dbReference type="GO" id="GO:0046872">
    <property type="term" value="F:metal ion binding"/>
    <property type="evidence" value="ECO:0007669"/>
    <property type="project" value="UniProtKB-KW"/>
</dbReference>